<reference evidence="2" key="1">
    <citation type="submission" date="2023-03" db="EMBL/GenBank/DDBJ databases">
        <title>Massive genome expansion in bonnet fungi (Mycena s.s.) driven by repeated elements and novel gene families across ecological guilds.</title>
        <authorList>
            <consortium name="Lawrence Berkeley National Laboratory"/>
            <person name="Harder C.B."/>
            <person name="Miyauchi S."/>
            <person name="Viragh M."/>
            <person name="Kuo A."/>
            <person name="Thoen E."/>
            <person name="Andreopoulos B."/>
            <person name="Lu D."/>
            <person name="Skrede I."/>
            <person name="Drula E."/>
            <person name="Henrissat B."/>
            <person name="Morin E."/>
            <person name="Kohler A."/>
            <person name="Barry K."/>
            <person name="LaButti K."/>
            <person name="Morin E."/>
            <person name="Salamov A."/>
            <person name="Lipzen A."/>
            <person name="Mereny Z."/>
            <person name="Hegedus B."/>
            <person name="Baldrian P."/>
            <person name="Stursova M."/>
            <person name="Weitz H."/>
            <person name="Taylor A."/>
            <person name="Grigoriev I.V."/>
            <person name="Nagy L.G."/>
            <person name="Martin F."/>
            <person name="Kauserud H."/>
        </authorList>
    </citation>
    <scope>NUCLEOTIDE SEQUENCE</scope>
    <source>
        <strain evidence="2">9144</strain>
    </source>
</reference>
<evidence type="ECO:0000313" key="3">
    <source>
        <dbReference type="Proteomes" id="UP001219525"/>
    </source>
</evidence>
<feature type="transmembrane region" description="Helical" evidence="1">
    <location>
        <begin position="46"/>
        <end position="63"/>
    </location>
</feature>
<dbReference type="AlphaFoldDB" id="A0AAD6VGT5"/>
<protein>
    <submittedName>
        <fullName evidence="2">Uncharacterized protein</fullName>
    </submittedName>
</protein>
<dbReference type="EMBL" id="JARJCW010000030">
    <property type="protein sequence ID" value="KAJ7209497.1"/>
    <property type="molecule type" value="Genomic_DNA"/>
</dbReference>
<accession>A0AAD6VGT5</accession>
<comment type="caution">
    <text evidence="2">The sequence shown here is derived from an EMBL/GenBank/DDBJ whole genome shotgun (WGS) entry which is preliminary data.</text>
</comment>
<proteinExistence type="predicted"/>
<name>A0AAD6VGT5_9AGAR</name>
<dbReference type="Proteomes" id="UP001219525">
    <property type="component" value="Unassembled WGS sequence"/>
</dbReference>
<sequence length="274" mass="29540">MLSTVLAVLATPVHETLFPYSWGTTLHAFRISLVFHTNLQATNRRISWGAHMLGFLLMSWGGTLASHSLLSLPPPQLYTVGPWINYSAAHLLFTLLFHYFPVVHPSFTNAILSPLDGLLRANSVLYTTTLLANPSVNQLLEGSPLFHFILGAAASAGGGLVGGSFSLWTPDWQFSMPPPLRTDSWGLWSTLDIWAGGVVALTYGILIAHPAFQPLRAYLTLAEVKPSSIPAARATSATIMVALYGLRAVVATVPSKAAKPPLNTEQSGKKVKTQ</sequence>
<evidence type="ECO:0000256" key="1">
    <source>
        <dbReference type="SAM" id="Phobius"/>
    </source>
</evidence>
<evidence type="ECO:0000313" key="2">
    <source>
        <dbReference type="EMBL" id="KAJ7209497.1"/>
    </source>
</evidence>
<gene>
    <name evidence="2" type="ORF">GGX14DRAFT_364405</name>
</gene>
<keyword evidence="1" id="KW-0472">Membrane</keyword>
<keyword evidence="3" id="KW-1185">Reference proteome</keyword>
<feature type="transmembrane region" description="Helical" evidence="1">
    <location>
        <begin position="83"/>
        <end position="102"/>
    </location>
</feature>
<feature type="transmembrane region" description="Helical" evidence="1">
    <location>
        <begin position="145"/>
        <end position="165"/>
    </location>
</feature>
<keyword evidence="1" id="KW-0812">Transmembrane</keyword>
<feature type="transmembrane region" description="Helical" evidence="1">
    <location>
        <begin position="185"/>
        <end position="206"/>
    </location>
</feature>
<keyword evidence="1" id="KW-1133">Transmembrane helix</keyword>
<organism evidence="2 3">
    <name type="scientific">Mycena pura</name>
    <dbReference type="NCBI Taxonomy" id="153505"/>
    <lineage>
        <taxon>Eukaryota</taxon>
        <taxon>Fungi</taxon>
        <taxon>Dikarya</taxon>
        <taxon>Basidiomycota</taxon>
        <taxon>Agaricomycotina</taxon>
        <taxon>Agaricomycetes</taxon>
        <taxon>Agaricomycetidae</taxon>
        <taxon>Agaricales</taxon>
        <taxon>Marasmiineae</taxon>
        <taxon>Mycenaceae</taxon>
        <taxon>Mycena</taxon>
    </lineage>
</organism>